<evidence type="ECO:0000313" key="5">
    <source>
        <dbReference type="EMBL" id="MEQ2264275.1"/>
    </source>
</evidence>
<sequence>MMDVSTEAFFFSQQNPGTWSNVAGFDLSNTATLPRHSQAGFTDLLQERTVYDPIGYTVNNPTAIAGHDGNCPPYGLVAAASQTPINSSKSAKDSSERKRRRDRGQPLCDRTCSLFLENISNSPKKTPTKSQLFSPSRFCNISVTEHLNLDDPALTSTPVCGQRCLLNTPLLKENTPKHQKENDGSRTPKLRKNAAVPTPRTPTPFKKALAAQEKMHGPLRMEPQPLVFLEEDILEVLKQETGRDIFNKADLCDHRAWKHNVCLTLTPICLIWLFYIPDKEILM</sequence>
<organism evidence="5 6">
    <name type="scientific">Xenotaenia resolanae</name>
    <dbReference type="NCBI Taxonomy" id="208358"/>
    <lineage>
        <taxon>Eukaryota</taxon>
        <taxon>Metazoa</taxon>
        <taxon>Chordata</taxon>
        <taxon>Craniata</taxon>
        <taxon>Vertebrata</taxon>
        <taxon>Euteleostomi</taxon>
        <taxon>Actinopterygii</taxon>
        <taxon>Neopterygii</taxon>
        <taxon>Teleostei</taxon>
        <taxon>Neoteleostei</taxon>
        <taxon>Acanthomorphata</taxon>
        <taxon>Ovalentaria</taxon>
        <taxon>Atherinomorphae</taxon>
        <taxon>Cyprinodontiformes</taxon>
        <taxon>Goodeidae</taxon>
        <taxon>Xenotaenia</taxon>
    </lineage>
</organism>
<dbReference type="Proteomes" id="UP001444071">
    <property type="component" value="Unassembled WGS sequence"/>
</dbReference>
<reference evidence="5 6" key="1">
    <citation type="submission" date="2021-06" db="EMBL/GenBank/DDBJ databases">
        <authorList>
            <person name="Palmer J.M."/>
        </authorList>
    </citation>
    <scope>NUCLEOTIDE SEQUENCE [LARGE SCALE GENOMIC DNA]</scope>
    <source>
        <strain evidence="5 6">XR_2019</strain>
        <tissue evidence="5">Muscle</tissue>
    </source>
</reference>
<evidence type="ECO:0000313" key="6">
    <source>
        <dbReference type="Proteomes" id="UP001444071"/>
    </source>
</evidence>
<keyword evidence="1" id="KW-0677">Repeat</keyword>
<accession>A0ABV0W4R6</accession>
<comment type="caution">
    <text evidence="5">The sequence shown here is derived from an EMBL/GenBank/DDBJ whole genome shotgun (WGS) entry which is preliminary data.</text>
</comment>
<proteinExistence type="predicted"/>
<dbReference type="EMBL" id="JAHRIM010030087">
    <property type="protein sequence ID" value="MEQ2264275.1"/>
    <property type="molecule type" value="Genomic_DNA"/>
</dbReference>
<feature type="region of interest" description="Disordered" evidence="3">
    <location>
        <begin position="82"/>
        <end position="104"/>
    </location>
</feature>
<evidence type="ECO:0000256" key="2">
    <source>
        <dbReference type="ARBA" id="ARBA00023125"/>
    </source>
</evidence>
<keyword evidence="2" id="KW-0238">DNA-binding</keyword>
<feature type="compositionally biased region" description="Basic and acidic residues" evidence="3">
    <location>
        <begin position="174"/>
        <end position="186"/>
    </location>
</feature>
<evidence type="ECO:0000256" key="1">
    <source>
        <dbReference type="ARBA" id="ARBA00022737"/>
    </source>
</evidence>
<evidence type="ECO:0000259" key="4">
    <source>
        <dbReference type="Pfam" id="PF09316"/>
    </source>
</evidence>
<feature type="region of interest" description="Disordered" evidence="3">
    <location>
        <begin position="172"/>
        <end position="203"/>
    </location>
</feature>
<dbReference type="Pfam" id="PF09316">
    <property type="entry name" value="Cmyb_C"/>
    <property type="match status" value="1"/>
</dbReference>
<protein>
    <recommendedName>
        <fullName evidence="4">C-myb C-terminal domain-containing protein</fullName>
    </recommendedName>
</protein>
<name>A0ABV0W4R6_9TELE</name>
<evidence type="ECO:0000256" key="3">
    <source>
        <dbReference type="SAM" id="MobiDB-lite"/>
    </source>
</evidence>
<dbReference type="InterPro" id="IPR015395">
    <property type="entry name" value="C-myb_C"/>
</dbReference>
<keyword evidence="6" id="KW-1185">Reference proteome</keyword>
<gene>
    <name evidence="5" type="ORF">XENORESO_017407</name>
</gene>
<feature type="domain" description="C-myb C-terminal" evidence="4">
    <location>
        <begin position="133"/>
        <end position="261"/>
    </location>
</feature>